<comment type="caution">
    <text evidence="2">The sequence shown here is derived from an EMBL/GenBank/DDBJ whole genome shotgun (WGS) entry which is preliminary data.</text>
</comment>
<organism evidence="2">
    <name type="scientific">hydrocarbon metagenome</name>
    <dbReference type="NCBI Taxonomy" id="938273"/>
    <lineage>
        <taxon>unclassified sequences</taxon>
        <taxon>metagenomes</taxon>
        <taxon>ecological metagenomes</taxon>
    </lineage>
</organism>
<sequence>MSEHVHITMLRCLAADGLVVAIAPSYRKVKTDGSQEGLLAAMIGIRNQLMGSHSSSASLALDRVLGFLGQIKPLAPPMAFQQAAKNHPELVSQALVRYFNQPKSDADAALPPPDKASDDIRYALADTPGDPDLDMVTVLLKDHVSGEYATHQIYAEPQAVAASILKYLSEKTDGRYQPVTAFAGTIEQPLSTMSKNEQSLRPARRKATDPLVAAVSVLLDVALERQGVLSQDPQAESGRGLDWLAGLLKARGVVAVVTDIPFGEQVLVRALGRKIELPVLSAAPIGPTDLVLNIAVPTSASFIVIPMTAYAQLADPERVAHDISYSNHAALIACSNLGSLPEPLRTVIETTVALPRVDKAIFERIFAAIYGVEPVWPDGDGQPPTWLRYVRPTDMARVARMQGDAGLAVKMLEKRVVDRLKRLTPDKGPSLSDLAGLGEAKVRAEMLIADVRAALAGEISWAAVDRGMLLTGPPGCGKTTLARAIAKECGIHFLECSAARWQMAGYLNEHLAAMARDFQEARRFSPTIMFLDELDSVGNRDKFSGSNASYSTQVVNALLAELQGFSDRERVIVIGATNNVENVDPALRRAGRLDRVVEVTLPTIDALEKVFAYYLKVHGVALGDGSDIDLRPLAEAAFGRTGADVSLAVRGALRRARLARRPMRQDDLLAELFNRPLENDYVRPLRGEGLRRTAIHEAGHAVLRLTVGAAFGGIAYLSIIPRPDGSLGFMSLRPNPDASTLTRVDYLSLMDVTLGGRAAEEVFFGREAVGAGAGGGDKSDLAKAMTLALDMVCRLGLGREMRLLWRESPSDADAIEAETLLAEAYARAVAMIADRRELVERIATALVERQELSGEELQRLVATDRK</sequence>
<dbReference type="Gene3D" id="1.20.58.760">
    <property type="entry name" value="Peptidase M41"/>
    <property type="match status" value="1"/>
</dbReference>
<dbReference type="EMBL" id="LNQE01000264">
    <property type="protein sequence ID" value="KUG28036.1"/>
    <property type="molecule type" value="Genomic_DNA"/>
</dbReference>
<gene>
    <name evidence="2" type="ORF">ASZ90_002102</name>
</gene>
<dbReference type="PROSITE" id="PS00674">
    <property type="entry name" value="AAA"/>
    <property type="match status" value="1"/>
</dbReference>
<feature type="domain" description="AAA+ ATPase" evidence="1">
    <location>
        <begin position="464"/>
        <end position="603"/>
    </location>
</feature>
<evidence type="ECO:0000259" key="1">
    <source>
        <dbReference type="SMART" id="SM00382"/>
    </source>
</evidence>
<dbReference type="PANTHER" id="PTHR23076">
    <property type="entry name" value="METALLOPROTEASE M41 FTSH"/>
    <property type="match status" value="1"/>
</dbReference>
<dbReference type="Pfam" id="PF01434">
    <property type="entry name" value="Peptidase_M41"/>
    <property type="match status" value="1"/>
</dbReference>
<dbReference type="SUPFAM" id="SSF52540">
    <property type="entry name" value="P-loop containing nucleoside triphosphate hydrolases"/>
    <property type="match status" value="1"/>
</dbReference>
<dbReference type="InterPro" id="IPR003960">
    <property type="entry name" value="ATPase_AAA_CS"/>
</dbReference>
<evidence type="ECO:0000313" key="2">
    <source>
        <dbReference type="EMBL" id="KUG28036.1"/>
    </source>
</evidence>
<dbReference type="GO" id="GO:0051301">
    <property type="term" value="P:cell division"/>
    <property type="evidence" value="ECO:0007669"/>
    <property type="project" value="UniProtKB-KW"/>
</dbReference>
<dbReference type="InterPro" id="IPR037219">
    <property type="entry name" value="Peptidase_M41-like"/>
</dbReference>
<dbReference type="GO" id="GO:0030163">
    <property type="term" value="P:protein catabolic process"/>
    <property type="evidence" value="ECO:0007669"/>
    <property type="project" value="TreeGrafter"/>
</dbReference>
<dbReference type="InterPro" id="IPR000642">
    <property type="entry name" value="Peptidase_M41"/>
</dbReference>
<proteinExistence type="predicted"/>
<dbReference type="GO" id="GO:0004176">
    <property type="term" value="F:ATP-dependent peptidase activity"/>
    <property type="evidence" value="ECO:0007669"/>
    <property type="project" value="InterPro"/>
</dbReference>
<name>A0A0W8G4B9_9ZZZZ</name>
<dbReference type="AlphaFoldDB" id="A0A0W8G4B9"/>
<dbReference type="GO" id="GO:0005886">
    <property type="term" value="C:plasma membrane"/>
    <property type="evidence" value="ECO:0007669"/>
    <property type="project" value="TreeGrafter"/>
</dbReference>
<dbReference type="GO" id="GO:0004222">
    <property type="term" value="F:metalloendopeptidase activity"/>
    <property type="evidence" value="ECO:0007669"/>
    <property type="project" value="InterPro"/>
</dbReference>
<dbReference type="InterPro" id="IPR003593">
    <property type="entry name" value="AAA+_ATPase"/>
</dbReference>
<keyword evidence="2" id="KW-0131">Cell cycle</keyword>
<dbReference type="CDD" id="cd19481">
    <property type="entry name" value="RecA-like_protease"/>
    <property type="match status" value="1"/>
</dbReference>
<dbReference type="InterPro" id="IPR027417">
    <property type="entry name" value="P-loop_NTPase"/>
</dbReference>
<accession>A0A0W8G4B9</accession>
<reference evidence="2" key="1">
    <citation type="journal article" date="2015" name="Proc. Natl. Acad. Sci. U.S.A.">
        <title>Networks of energetic and metabolic interactions define dynamics in microbial communities.</title>
        <authorList>
            <person name="Embree M."/>
            <person name="Liu J.K."/>
            <person name="Al-Bassam M.M."/>
            <person name="Zengler K."/>
        </authorList>
    </citation>
    <scope>NUCLEOTIDE SEQUENCE</scope>
</reference>
<dbReference type="InterPro" id="IPR003959">
    <property type="entry name" value="ATPase_AAA_core"/>
</dbReference>
<dbReference type="SMART" id="SM00382">
    <property type="entry name" value="AAA"/>
    <property type="match status" value="1"/>
</dbReference>
<dbReference type="Gene3D" id="3.40.50.300">
    <property type="entry name" value="P-loop containing nucleotide triphosphate hydrolases"/>
    <property type="match status" value="1"/>
</dbReference>
<keyword evidence="2" id="KW-0132">Cell division</keyword>
<dbReference type="GO" id="GO:0006508">
    <property type="term" value="P:proteolysis"/>
    <property type="evidence" value="ECO:0007669"/>
    <property type="project" value="InterPro"/>
</dbReference>
<protein>
    <submittedName>
        <fullName evidence="2">Cell division protein ftsh</fullName>
    </submittedName>
</protein>
<dbReference type="GO" id="GO:0016887">
    <property type="term" value="F:ATP hydrolysis activity"/>
    <property type="evidence" value="ECO:0007669"/>
    <property type="project" value="InterPro"/>
</dbReference>
<dbReference type="SUPFAM" id="SSF140990">
    <property type="entry name" value="FtsH protease domain-like"/>
    <property type="match status" value="1"/>
</dbReference>
<dbReference type="Gene3D" id="1.10.8.60">
    <property type="match status" value="1"/>
</dbReference>
<dbReference type="Pfam" id="PF00004">
    <property type="entry name" value="AAA"/>
    <property type="match status" value="1"/>
</dbReference>
<dbReference type="PANTHER" id="PTHR23076:SF97">
    <property type="entry name" value="ATP-DEPENDENT ZINC METALLOPROTEASE YME1L1"/>
    <property type="match status" value="1"/>
</dbReference>
<dbReference type="GO" id="GO:0005524">
    <property type="term" value="F:ATP binding"/>
    <property type="evidence" value="ECO:0007669"/>
    <property type="project" value="InterPro"/>
</dbReference>